<dbReference type="Gene3D" id="3.40.30.10">
    <property type="entry name" value="Glutaredoxin"/>
    <property type="match status" value="1"/>
</dbReference>
<dbReference type="PROSITE" id="PS51353">
    <property type="entry name" value="ARSC"/>
    <property type="match status" value="1"/>
</dbReference>
<keyword evidence="4" id="KW-1185">Reference proteome</keyword>
<evidence type="ECO:0000256" key="2">
    <source>
        <dbReference type="PROSITE-ProRule" id="PRU01282"/>
    </source>
</evidence>
<dbReference type="CDD" id="cd03035">
    <property type="entry name" value="ArsC_Yffb"/>
    <property type="match status" value="1"/>
</dbReference>
<reference evidence="3 4" key="1">
    <citation type="submission" date="2018-05" db="EMBL/GenBank/DDBJ databases">
        <title>Rhodoferax soyangensis sp.nov., isolated from an oligotrophic freshwater lake.</title>
        <authorList>
            <person name="Park M."/>
        </authorList>
    </citation>
    <scope>NUCLEOTIDE SEQUENCE [LARGE SCALE GENOMIC DNA]</scope>
    <source>
        <strain evidence="3 4">IMCC26218</strain>
    </source>
</reference>
<proteinExistence type="inferred from homology"/>
<evidence type="ECO:0000313" key="3">
    <source>
        <dbReference type="EMBL" id="RFO97818.1"/>
    </source>
</evidence>
<dbReference type="SUPFAM" id="SSF52833">
    <property type="entry name" value="Thioredoxin-like"/>
    <property type="match status" value="1"/>
</dbReference>
<name>A0A3E1REM2_9BURK</name>
<comment type="similarity">
    <text evidence="1 2">Belongs to the ArsC family.</text>
</comment>
<dbReference type="InterPro" id="IPR006660">
    <property type="entry name" value="Arsenate_reductase-like"/>
</dbReference>
<organism evidence="3 4">
    <name type="scientific">Rhodoferax lacus</name>
    <dbReference type="NCBI Taxonomy" id="2184758"/>
    <lineage>
        <taxon>Bacteria</taxon>
        <taxon>Pseudomonadati</taxon>
        <taxon>Pseudomonadota</taxon>
        <taxon>Betaproteobacteria</taxon>
        <taxon>Burkholderiales</taxon>
        <taxon>Comamonadaceae</taxon>
        <taxon>Rhodoferax</taxon>
    </lineage>
</organism>
<evidence type="ECO:0000256" key="1">
    <source>
        <dbReference type="ARBA" id="ARBA00007198"/>
    </source>
</evidence>
<dbReference type="NCBIfam" id="TIGR01617">
    <property type="entry name" value="arsC_related"/>
    <property type="match status" value="1"/>
</dbReference>
<comment type="caution">
    <text evidence="3">The sequence shown here is derived from an EMBL/GenBank/DDBJ whole genome shotgun (WGS) entry which is preliminary data.</text>
</comment>
<dbReference type="Pfam" id="PF03960">
    <property type="entry name" value="ArsC"/>
    <property type="match status" value="1"/>
</dbReference>
<evidence type="ECO:0000313" key="4">
    <source>
        <dbReference type="Proteomes" id="UP000260665"/>
    </source>
</evidence>
<dbReference type="RefSeq" id="WP_117175928.1">
    <property type="nucleotide sequence ID" value="NZ_QFZK01000003.1"/>
</dbReference>
<dbReference type="OrthoDB" id="9803749at2"/>
<sequence>MTAMKTIQLYGIPNCDTVKKARDWLTAQGQDYTFHDYKKQGVPLDLLPGWLKAVGRDTLINRKGPTWRKLDAALQASVVDDASAIAVMQANSSVIKRPVVVWSDGAITVGFSPELFAQRLNQA</sequence>
<dbReference type="AlphaFoldDB" id="A0A3E1REM2"/>
<accession>A0A3E1REM2</accession>
<dbReference type="PANTHER" id="PTHR30041:SF8">
    <property type="entry name" value="PROTEIN YFFB"/>
    <property type="match status" value="1"/>
</dbReference>
<dbReference type="InterPro" id="IPR006504">
    <property type="entry name" value="Tscrpt_reg_Spx/MgsR"/>
</dbReference>
<dbReference type="InterPro" id="IPR036249">
    <property type="entry name" value="Thioredoxin-like_sf"/>
</dbReference>
<protein>
    <submittedName>
        <fullName evidence="3">Arsenate reductase</fullName>
    </submittedName>
</protein>
<dbReference type="EMBL" id="QFZK01000003">
    <property type="protein sequence ID" value="RFO97818.1"/>
    <property type="molecule type" value="Genomic_DNA"/>
</dbReference>
<gene>
    <name evidence="3" type="ORF">DIC66_07810</name>
</gene>
<dbReference type="Proteomes" id="UP000260665">
    <property type="component" value="Unassembled WGS sequence"/>
</dbReference>
<dbReference type="PANTHER" id="PTHR30041">
    <property type="entry name" value="ARSENATE REDUCTASE"/>
    <property type="match status" value="1"/>
</dbReference>